<gene>
    <name evidence="4" type="ORF">Q8947_07885</name>
</gene>
<protein>
    <submittedName>
        <fullName evidence="4">Uroporphyrinogen-III C-methyltransferase</fullName>
        <ecNumber evidence="4">2.1.1.107</ecNumber>
    </submittedName>
</protein>
<feature type="coiled-coil region" evidence="1">
    <location>
        <begin position="94"/>
        <end position="128"/>
    </location>
</feature>
<feature type="region of interest" description="Disordered" evidence="2">
    <location>
        <begin position="228"/>
        <end position="257"/>
    </location>
</feature>
<dbReference type="Proteomes" id="UP001232156">
    <property type="component" value="Unassembled WGS sequence"/>
</dbReference>
<feature type="region of interest" description="Disordered" evidence="2">
    <location>
        <begin position="1"/>
        <end position="40"/>
    </location>
</feature>
<keyword evidence="1" id="KW-0175">Coiled coil</keyword>
<feature type="transmembrane region" description="Helical" evidence="3">
    <location>
        <begin position="43"/>
        <end position="64"/>
    </location>
</feature>
<keyword evidence="3" id="KW-0812">Transmembrane</keyword>
<feature type="compositionally biased region" description="Low complexity" evidence="2">
    <location>
        <begin position="461"/>
        <end position="495"/>
    </location>
</feature>
<dbReference type="PANTHER" id="PTHR38043:SF1">
    <property type="entry name" value="PROTEIN HEMX"/>
    <property type="match status" value="1"/>
</dbReference>
<evidence type="ECO:0000256" key="2">
    <source>
        <dbReference type="SAM" id="MobiDB-lite"/>
    </source>
</evidence>
<dbReference type="InterPro" id="IPR007470">
    <property type="entry name" value="HemX"/>
</dbReference>
<dbReference type="GO" id="GO:0032259">
    <property type="term" value="P:methylation"/>
    <property type="evidence" value="ECO:0007669"/>
    <property type="project" value="UniProtKB-KW"/>
</dbReference>
<feature type="compositionally biased region" description="Basic and acidic residues" evidence="2">
    <location>
        <begin position="1"/>
        <end position="15"/>
    </location>
</feature>
<dbReference type="RefSeq" id="WP_347286963.1">
    <property type="nucleotide sequence ID" value="NZ_JAUZQE010000014.1"/>
</dbReference>
<evidence type="ECO:0000313" key="5">
    <source>
        <dbReference type="Proteomes" id="UP001232156"/>
    </source>
</evidence>
<feature type="compositionally biased region" description="Basic and acidic residues" evidence="2">
    <location>
        <begin position="230"/>
        <end position="243"/>
    </location>
</feature>
<keyword evidence="5" id="KW-1185">Reference proteome</keyword>
<name>A0ABU1D651_9BURK</name>
<evidence type="ECO:0000313" key="4">
    <source>
        <dbReference type="EMBL" id="MDR4125904.1"/>
    </source>
</evidence>
<keyword evidence="3" id="KW-0472">Membrane</keyword>
<accession>A0ABU1D651</accession>
<feature type="compositionally biased region" description="Low complexity" evidence="2">
    <location>
        <begin position="442"/>
        <end position="452"/>
    </location>
</feature>
<proteinExistence type="predicted"/>
<dbReference type="Pfam" id="PF04375">
    <property type="entry name" value="HemX"/>
    <property type="match status" value="1"/>
</dbReference>
<comment type="caution">
    <text evidence="4">The sequence shown here is derived from an EMBL/GenBank/DDBJ whole genome shotgun (WGS) entry which is preliminary data.</text>
</comment>
<keyword evidence="4" id="KW-0489">Methyltransferase</keyword>
<dbReference type="EC" id="2.1.1.107" evidence="4"/>
<keyword evidence="3" id="KW-1133">Transmembrane helix</keyword>
<reference evidence="4 5" key="1">
    <citation type="submission" date="2023-08" db="EMBL/GenBank/DDBJ databases">
        <title>Alcaligenaceae gen. nov., a novel taxon isolated from the sludge of Yixing Pesticide Factory.</title>
        <authorList>
            <person name="Ruan L."/>
        </authorList>
    </citation>
    <scope>NUCLEOTIDE SEQUENCE [LARGE SCALE GENOMIC DNA]</scope>
    <source>
        <strain evidence="4 5">LG-2</strain>
    </source>
</reference>
<dbReference type="GO" id="GO:0004851">
    <property type="term" value="F:uroporphyrin-III C-methyltransferase activity"/>
    <property type="evidence" value="ECO:0007669"/>
    <property type="project" value="UniProtKB-EC"/>
</dbReference>
<dbReference type="PANTHER" id="PTHR38043">
    <property type="entry name" value="PROTEIN HEMX"/>
    <property type="match status" value="1"/>
</dbReference>
<dbReference type="EMBL" id="JAUZQE010000014">
    <property type="protein sequence ID" value="MDR4125904.1"/>
    <property type="molecule type" value="Genomic_DNA"/>
</dbReference>
<evidence type="ECO:0000256" key="3">
    <source>
        <dbReference type="SAM" id="Phobius"/>
    </source>
</evidence>
<feature type="compositionally biased region" description="Polar residues" evidence="2">
    <location>
        <begin position="16"/>
        <end position="25"/>
    </location>
</feature>
<evidence type="ECO:0000256" key="1">
    <source>
        <dbReference type="SAM" id="Coils"/>
    </source>
</evidence>
<keyword evidence="4" id="KW-0808">Transferase</keyword>
<feature type="region of interest" description="Disordered" evidence="2">
    <location>
        <begin position="394"/>
        <end position="495"/>
    </location>
</feature>
<organism evidence="4 5">
    <name type="scientific">Yanghanlia caeni</name>
    <dbReference type="NCBI Taxonomy" id="3064283"/>
    <lineage>
        <taxon>Bacteria</taxon>
        <taxon>Pseudomonadati</taxon>
        <taxon>Pseudomonadota</taxon>
        <taxon>Betaproteobacteria</taxon>
        <taxon>Burkholderiales</taxon>
        <taxon>Alcaligenaceae</taxon>
        <taxon>Yanghanlia</taxon>
    </lineage>
</organism>
<sequence>MTDKKTETSQEERTRSQAPVLTTPASKRVPPETNQKAGSARSVLAPAALVVALGALGLSASLYMRNQQLVESHAELTARLTASQNDTQRVGSQISGAVSRLETHEQRLDALQTQLADASAIINDLDEALRSMTDRGSELVLLNDIDHLATIAQQQLQLGGNVRNAIVALESAQAQLARANRPALASLLQTVNGDLDRLRAASTIDIAAFSSQLEELAMLLTEAPLIMPDESGRMGARPEDTAQREQPAPTVPPATQGAEAAWWERAIDTTREWSRQAWDSVRTDLGQFIDVRRVDDASALLMSPDQATRFRESLRTRIMTAQLALMMRQPQVWKTETEAIVKAIETRYDESSPLTRKALRMARGMADATIDARLPTVDNTLQALNALREEQAQRFHGGEPADADALPPDAPHTHEPEADAPDTPGDASAMNGTEPAHPADPPSSNSPAAQDSHAGSQGESPQSAPATDAGAAQTPAADAPSAIEAAAQSAGTTEG</sequence>